<dbReference type="PANTHER" id="PTHR46390:SF1">
    <property type="entry name" value="MANNOSE-1-PHOSPHATE GUANYLYLTRANSFERASE"/>
    <property type="match status" value="1"/>
</dbReference>
<keyword evidence="5" id="KW-0547">Nucleotide-binding</keyword>
<evidence type="ECO:0000313" key="9">
    <source>
        <dbReference type="EMBL" id="KOH46993.1"/>
    </source>
</evidence>
<dbReference type="GO" id="GO:0009298">
    <property type="term" value="P:GDP-mannose biosynthetic process"/>
    <property type="evidence" value="ECO:0007669"/>
    <property type="project" value="TreeGrafter"/>
</dbReference>
<keyword evidence="10" id="KW-1185">Reference proteome</keyword>
<dbReference type="InterPro" id="IPR029044">
    <property type="entry name" value="Nucleotide-diphossugar_trans"/>
</dbReference>
<evidence type="ECO:0000256" key="2">
    <source>
        <dbReference type="ARBA" id="ARBA00012387"/>
    </source>
</evidence>
<evidence type="ECO:0000256" key="7">
    <source>
        <dbReference type="ARBA" id="ARBA00047343"/>
    </source>
</evidence>
<evidence type="ECO:0000256" key="6">
    <source>
        <dbReference type="ARBA" id="ARBA00023134"/>
    </source>
</evidence>
<evidence type="ECO:0000256" key="3">
    <source>
        <dbReference type="ARBA" id="ARBA00022679"/>
    </source>
</evidence>
<evidence type="ECO:0000256" key="4">
    <source>
        <dbReference type="ARBA" id="ARBA00022695"/>
    </source>
</evidence>
<organism evidence="9 10">
    <name type="scientific">Sunxiuqinia dokdonensis</name>
    <dbReference type="NCBI Taxonomy" id="1409788"/>
    <lineage>
        <taxon>Bacteria</taxon>
        <taxon>Pseudomonadati</taxon>
        <taxon>Bacteroidota</taxon>
        <taxon>Bacteroidia</taxon>
        <taxon>Marinilabiliales</taxon>
        <taxon>Prolixibacteraceae</taxon>
        <taxon>Sunxiuqinia</taxon>
    </lineage>
</organism>
<dbReference type="EC" id="2.7.7.13" evidence="2"/>
<dbReference type="GO" id="GO:0004475">
    <property type="term" value="F:mannose-1-phosphate guanylyltransferase (GTP) activity"/>
    <property type="evidence" value="ECO:0007669"/>
    <property type="project" value="UniProtKB-EC"/>
</dbReference>
<dbReference type="SUPFAM" id="SSF53448">
    <property type="entry name" value="Nucleotide-diphospho-sugar transferases"/>
    <property type="match status" value="1"/>
</dbReference>
<feature type="domain" description="Nucleotidyl transferase" evidence="8">
    <location>
        <begin position="8"/>
        <end position="282"/>
    </location>
</feature>
<dbReference type="AlphaFoldDB" id="A0A0L8VF58"/>
<evidence type="ECO:0000313" key="10">
    <source>
        <dbReference type="Proteomes" id="UP000036958"/>
    </source>
</evidence>
<evidence type="ECO:0000256" key="5">
    <source>
        <dbReference type="ARBA" id="ARBA00022741"/>
    </source>
</evidence>
<protein>
    <recommendedName>
        <fullName evidence="2">mannose-1-phosphate guanylyltransferase</fullName>
        <ecNumber evidence="2">2.7.7.13</ecNumber>
    </recommendedName>
</protein>
<dbReference type="SUPFAM" id="SSF159283">
    <property type="entry name" value="Guanosine diphospho-D-mannose pyrophosphorylase/mannose-6-phosphate isomerase linker domain"/>
    <property type="match status" value="1"/>
</dbReference>
<comment type="similarity">
    <text evidence="1">Belongs to the mannose-6-phosphate isomerase type 2 family.</text>
</comment>
<evidence type="ECO:0000259" key="8">
    <source>
        <dbReference type="Pfam" id="PF00483"/>
    </source>
</evidence>
<dbReference type="CDD" id="cd02509">
    <property type="entry name" value="GDP-M1P_Guanylyltransferase"/>
    <property type="match status" value="1"/>
</dbReference>
<comment type="catalytic activity">
    <reaction evidence="7">
        <text>alpha-D-mannose 1-phosphate + GTP + H(+) = GDP-alpha-D-mannose + diphosphate</text>
        <dbReference type="Rhea" id="RHEA:15229"/>
        <dbReference type="ChEBI" id="CHEBI:15378"/>
        <dbReference type="ChEBI" id="CHEBI:33019"/>
        <dbReference type="ChEBI" id="CHEBI:37565"/>
        <dbReference type="ChEBI" id="CHEBI:57527"/>
        <dbReference type="ChEBI" id="CHEBI:58409"/>
        <dbReference type="EC" id="2.7.7.13"/>
    </reaction>
</comment>
<keyword evidence="4 9" id="KW-0548">Nucleotidyltransferase</keyword>
<dbReference type="OrthoDB" id="9806359at2"/>
<keyword evidence="6" id="KW-0342">GTP-binding</keyword>
<dbReference type="FunFam" id="3.90.550.10:FF:000046">
    <property type="entry name" value="Mannose-1-phosphate guanylyltransferase (GDP)"/>
    <property type="match status" value="1"/>
</dbReference>
<gene>
    <name evidence="9" type="ORF">NC99_01710</name>
</gene>
<dbReference type="PANTHER" id="PTHR46390">
    <property type="entry name" value="MANNOSE-1-PHOSPHATE GUANYLYLTRANSFERASE"/>
    <property type="match status" value="1"/>
</dbReference>
<dbReference type="STRING" id="1409788.NC99_01710"/>
<dbReference type="InterPro" id="IPR049577">
    <property type="entry name" value="GMPP_N"/>
</dbReference>
<proteinExistence type="inferred from homology"/>
<sequence length="353" mass="40312">MKSDTFVIIMAGGIGSRFWPVSTERKPKQFLDMLGTGKTLFQHTIDRFSDICSVRNIFVVTSAQYIDIALEQGPEIPESNVLAEPVMRNTAPCIAYASYKIRKLNPNANIIVTPSDHLIEQKQLFQKTLQKGLNFVKDRDAILTIGIQPHRPETGYGYIQMGESDKEIGKVKAFKEKPDLETAKTYLESKEYLWNAGIFIWSVKSIVRAFETYMPAMARVFDNGNDIYFTDKEQSFIDLVYPTFENISIDYSMLEKADNLYVQKAHFDWSDLGTWTALWERSTRNYTGDTVSSENAYLYETSNNIIHVPEDKVVVVQGLSEYIIVESNNVLLICSKGEEQRIKAFRHKASNSK</sequence>
<dbReference type="EMBL" id="LGIA01000009">
    <property type="protein sequence ID" value="KOH46993.1"/>
    <property type="molecule type" value="Genomic_DNA"/>
</dbReference>
<evidence type="ECO:0000256" key="1">
    <source>
        <dbReference type="ARBA" id="ARBA00006115"/>
    </source>
</evidence>
<dbReference type="InterPro" id="IPR051161">
    <property type="entry name" value="Mannose-6P_isomerase_type2"/>
</dbReference>
<comment type="caution">
    <text evidence="9">The sequence shown here is derived from an EMBL/GenBank/DDBJ whole genome shotgun (WGS) entry which is preliminary data.</text>
</comment>
<reference evidence="10" key="1">
    <citation type="submission" date="2015-07" db="EMBL/GenBank/DDBJ databases">
        <title>Genome sequencing of Sunxiuqinia dokdonensis strain SK.</title>
        <authorList>
            <person name="Ahn S."/>
            <person name="Kim B.-C."/>
        </authorList>
    </citation>
    <scope>NUCLEOTIDE SEQUENCE [LARGE SCALE GENOMIC DNA]</scope>
    <source>
        <strain evidence="10">SK</strain>
    </source>
</reference>
<dbReference type="RefSeq" id="WP_053178853.1">
    <property type="nucleotide sequence ID" value="NZ_LGIA01000009.1"/>
</dbReference>
<dbReference type="PATRIC" id="fig|1409788.3.peg.177"/>
<name>A0A0L8VF58_9BACT</name>
<keyword evidence="3 9" id="KW-0808">Transferase</keyword>
<dbReference type="Pfam" id="PF00483">
    <property type="entry name" value="NTP_transferase"/>
    <property type="match status" value="1"/>
</dbReference>
<dbReference type="Gene3D" id="3.90.550.10">
    <property type="entry name" value="Spore Coat Polysaccharide Biosynthesis Protein SpsA, Chain A"/>
    <property type="match status" value="1"/>
</dbReference>
<dbReference type="GO" id="GO:0005525">
    <property type="term" value="F:GTP binding"/>
    <property type="evidence" value="ECO:0007669"/>
    <property type="project" value="UniProtKB-KW"/>
</dbReference>
<dbReference type="InterPro" id="IPR005835">
    <property type="entry name" value="NTP_transferase_dom"/>
</dbReference>
<dbReference type="Proteomes" id="UP000036958">
    <property type="component" value="Unassembled WGS sequence"/>
</dbReference>
<accession>A0A0L8VF58</accession>